<dbReference type="GO" id="GO:0003995">
    <property type="term" value="F:acyl-CoA dehydrogenase activity"/>
    <property type="evidence" value="ECO:0007669"/>
    <property type="project" value="TreeGrafter"/>
</dbReference>
<evidence type="ECO:0000313" key="5">
    <source>
        <dbReference type="EMBL" id="MBB5798529.1"/>
    </source>
</evidence>
<gene>
    <name evidence="5" type="ORF">HDA41_006493</name>
</gene>
<dbReference type="SUPFAM" id="SSF47203">
    <property type="entry name" value="Acyl-CoA dehydrogenase C-terminal domain-like"/>
    <property type="match status" value="1"/>
</dbReference>
<keyword evidence="2" id="KW-0285">Flavoprotein</keyword>
<sequence length="373" mass="38647">MRLTPDPLVERLGRTTRARLAAVGRTRGPGGNADSALYAAARDGLRDMGAYTFEAPVTSGGLDLGLVAGSVIARELGRHALHEVYGGPALVTDVLRDQDAYGDLAEALARGDVPVALGGLDALCGLDGPPAGAPQATRRCTDAWELTGQITLGRMPDDAARCCVAVTTDAGVLLVLLGPDIWRKRCAAQSPGRPAVLGLDGLVVADGDVVGRLSGTALPGDDLLARARVRQAAHLLGLAQGACDLAAGHARSRQQFGRPLMEFQAVGFTLARGAVDLRAVRVAVERAAWLADTGGSGGALAQAAAEALAQAAETALRVIRDAMQIHGARGMTRAAAVHRYYELARLEVPRLGPAALLWREAGAHRLNTTARAA</sequence>
<protein>
    <submittedName>
        <fullName evidence="5">Alkylation response protein AidB-like acyl-CoA dehydrogenase</fullName>
    </submittedName>
</protein>
<dbReference type="RefSeq" id="WP_184990241.1">
    <property type="nucleotide sequence ID" value="NZ_JACHNE010000001.1"/>
</dbReference>
<evidence type="ECO:0000256" key="1">
    <source>
        <dbReference type="ARBA" id="ARBA00009347"/>
    </source>
</evidence>
<dbReference type="AlphaFoldDB" id="A0A7W9HA75"/>
<name>A0A7W9HA75_9ACTN</name>
<dbReference type="PANTHER" id="PTHR43884:SF12">
    <property type="entry name" value="ISOVALERYL-COA DEHYDROGENASE, MITOCHONDRIAL-RELATED"/>
    <property type="match status" value="1"/>
</dbReference>
<reference evidence="5 6" key="1">
    <citation type="submission" date="2020-08" db="EMBL/GenBank/DDBJ databases">
        <title>Sequencing the genomes of 1000 actinobacteria strains.</title>
        <authorList>
            <person name="Klenk H.-P."/>
        </authorList>
    </citation>
    <scope>NUCLEOTIDE SEQUENCE [LARGE SCALE GENOMIC DNA]</scope>
    <source>
        <strain evidence="5 6">DSM 40084</strain>
    </source>
</reference>
<dbReference type="EMBL" id="JACHNE010000001">
    <property type="protein sequence ID" value="MBB5798529.1"/>
    <property type="molecule type" value="Genomic_DNA"/>
</dbReference>
<comment type="caution">
    <text evidence="5">The sequence shown here is derived from an EMBL/GenBank/DDBJ whole genome shotgun (WGS) entry which is preliminary data.</text>
</comment>
<evidence type="ECO:0000256" key="2">
    <source>
        <dbReference type="ARBA" id="ARBA00022630"/>
    </source>
</evidence>
<organism evidence="5 6">
    <name type="scientific">Streptomyces caelestis</name>
    <dbReference type="NCBI Taxonomy" id="36816"/>
    <lineage>
        <taxon>Bacteria</taxon>
        <taxon>Bacillati</taxon>
        <taxon>Actinomycetota</taxon>
        <taxon>Actinomycetes</taxon>
        <taxon>Kitasatosporales</taxon>
        <taxon>Streptomycetaceae</taxon>
        <taxon>Streptomyces</taxon>
    </lineage>
</organism>
<accession>A0A7W9HA75</accession>
<evidence type="ECO:0000256" key="3">
    <source>
        <dbReference type="ARBA" id="ARBA00022827"/>
    </source>
</evidence>
<evidence type="ECO:0000259" key="4">
    <source>
        <dbReference type="Pfam" id="PF00441"/>
    </source>
</evidence>
<dbReference type="InterPro" id="IPR036250">
    <property type="entry name" value="AcylCo_DH-like_C"/>
</dbReference>
<dbReference type="InterPro" id="IPR009075">
    <property type="entry name" value="AcylCo_DH/oxidase_C"/>
</dbReference>
<evidence type="ECO:0000313" key="6">
    <source>
        <dbReference type="Proteomes" id="UP000590647"/>
    </source>
</evidence>
<proteinExistence type="inferred from homology"/>
<dbReference type="PANTHER" id="PTHR43884">
    <property type="entry name" value="ACYL-COA DEHYDROGENASE"/>
    <property type="match status" value="1"/>
</dbReference>
<dbReference type="Gene3D" id="1.20.140.10">
    <property type="entry name" value="Butyryl-CoA Dehydrogenase, subunit A, domain 3"/>
    <property type="match status" value="1"/>
</dbReference>
<dbReference type="Pfam" id="PF00441">
    <property type="entry name" value="Acyl-CoA_dh_1"/>
    <property type="match status" value="1"/>
</dbReference>
<feature type="domain" description="Acyl-CoA dehydrogenase/oxidase C-terminal" evidence="4">
    <location>
        <begin position="224"/>
        <end position="347"/>
    </location>
</feature>
<dbReference type="InterPro" id="IPR009100">
    <property type="entry name" value="AcylCoA_DH/oxidase_NM_dom_sf"/>
</dbReference>
<dbReference type="SUPFAM" id="SSF56645">
    <property type="entry name" value="Acyl-CoA dehydrogenase NM domain-like"/>
    <property type="match status" value="1"/>
</dbReference>
<keyword evidence="3" id="KW-0274">FAD</keyword>
<keyword evidence="6" id="KW-1185">Reference proteome</keyword>
<comment type="similarity">
    <text evidence="1">Belongs to the acyl-CoA dehydrogenase family.</text>
</comment>
<dbReference type="Proteomes" id="UP000590647">
    <property type="component" value="Unassembled WGS sequence"/>
</dbReference>